<comment type="caution">
    <text evidence="1">The sequence shown here is derived from an EMBL/GenBank/DDBJ whole genome shotgun (WGS) entry which is preliminary data.</text>
</comment>
<evidence type="ECO:0000313" key="1">
    <source>
        <dbReference type="EMBL" id="MDQ9093855.1"/>
    </source>
</evidence>
<dbReference type="Proteomes" id="UP001226574">
    <property type="component" value="Unassembled WGS sequence"/>
</dbReference>
<sequence length="304" mass="35739">MKNYIEYYIQEGVGQGYSIKAKKLTIDEAVEYQKKYKALSRKFEIENIFDVFIEEYKSFKGLLYEAQLSQEMDNHSGLSANIEDHRTRTKLNVSYLGVLNTGKLLLDRLYYENKEGNSISSIIKEIDESVLAAFKQVRDRVFVDNNFYAFACKYRNLCQHKLLPINLLSLYEKLNKKRSKFSIPLELNSLGSKDRRDLFSKLNTDFKESIKREGQIDLNHVIDGYFEGIFDLIISLRKLVKEAVIEAENYLTNKDDNFGRQFKAPVLYINEKEEFKFNFEWFEVAHFLEKKNSTYLKSSVVTRT</sequence>
<gene>
    <name evidence="1" type="ORF">RC083_20015</name>
</gene>
<organism evidence="1 2">
    <name type="scientific">Pseudoalteromonas haloplanktis</name>
    <name type="common">Alteromonas haloplanktis</name>
    <dbReference type="NCBI Taxonomy" id="228"/>
    <lineage>
        <taxon>Bacteria</taxon>
        <taxon>Pseudomonadati</taxon>
        <taxon>Pseudomonadota</taxon>
        <taxon>Gammaproteobacteria</taxon>
        <taxon>Alteromonadales</taxon>
        <taxon>Pseudoalteromonadaceae</taxon>
        <taxon>Pseudoalteromonas</taxon>
    </lineage>
</organism>
<protein>
    <submittedName>
        <fullName evidence="1">Uncharacterized protein</fullName>
    </submittedName>
</protein>
<evidence type="ECO:0000313" key="2">
    <source>
        <dbReference type="Proteomes" id="UP001226574"/>
    </source>
</evidence>
<reference evidence="1 2" key="1">
    <citation type="submission" date="2023-08" db="EMBL/GenBank/DDBJ databases">
        <title>Pseudoalteromonas haloplanktis LL1 genome.</title>
        <authorList>
            <person name="Wu S."/>
        </authorList>
    </citation>
    <scope>NUCLEOTIDE SEQUENCE [LARGE SCALE GENOMIC DNA]</scope>
    <source>
        <strain evidence="1 2">LL1</strain>
    </source>
</reference>
<accession>A0ABU1BH97</accession>
<name>A0ABU1BH97_PSEHA</name>
<keyword evidence="2" id="KW-1185">Reference proteome</keyword>
<dbReference type="RefSeq" id="WP_309039736.1">
    <property type="nucleotide sequence ID" value="NZ_JAVIFY010000022.1"/>
</dbReference>
<proteinExistence type="predicted"/>
<dbReference type="EMBL" id="JAVIFY010000022">
    <property type="protein sequence ID" value="MDQ9093855.1"/>
    <property type="molecule type" value="Genomic_DNA"/>
</dbReference>